<dbReference type="OrthoDB" id="5740960at2"/>
<comment type="similarity">
    <text evidence="1">Belongs to the GST superfamily.</text>
</comment>
<dbReference type="SUPFAM" id="SSF47616">
    <property type="entry name" value="GST C-terminal domain-like"/>
    <property type="match status" value="1"/>
</dbReference>
<dbReference type="PANTHER" id="PTHR44051:SF21">
    <property type="entry name" value="GLUTATHIONE S-TRANSFERASE FAMILY PROTEIN"/>
    <property type="match status" value="1"/>
</dbReference>
<dbReference type="SUPFAM" id="SSF52833">
    <property type="entry name" value="Thioredoxin-like"/>
    <property type="match status" value="1"/>
</dbReference>
<feature type="domain" description="GST N-terminal" evidence="2">
    <location>
        <begin position="2"/>
        <end position="83"/>
    </location>
</feature>
<dbReference type="CDD" id="cd03207">
    <property type="entry name" value="GST_C_8"/>
    <property type="match status" value="1"/>
</dbReference>
<dbReference type="SFLD" id="SFLDS00019">
    <property type="entry name" value="Glutathione_Transferase_(cytos"/>
    <property type="match status" value="1"/>
</dbReference>
<comment type="caution">
    <text evidence="4">The sequence shown here is derived from an EMBL/GenBank/DDBJ whole genome shotgun (WGS) entry which is preliminary data.</text>
</comment>
<dbReference type="Pfam" id="PF02798">
    <property type="entry name" value="GST_N"/>
    <property type="match status" value="1"/>
</dbReference>
<protein>
    <submittedName>
        <fullName evidence="4">Glutathione S-transferase family protein</fullName>
    </submittedName>
</protein>
<name>A0A418NIX1_9SPHN</name>
<dbReference type="InterPro" id="IPR004045">
    <property type="entry name" value="Glutathione_S-Trfase_N"/>
</dbReference>
<evidence type="ECO:0000256" key="1">
    <source>
        <dbReference type="RuleBase" id="RU003494"/>
    </source>
</evidence>
<dbReference type="CDD" id="cd03046">
    <property type="entry name" value="GST_N_GTT1_like"/>
    <property type="match status" value="1"/>
</dbReference>
<dbReference type="EMBL" id="QXFK01000014">
    <property type="protein sequence ID" value="RIV79240.1"/>
    <property type="molecule type" value="Genomic_DNA"/>
</dbReference>
<dbReference type="PROSITE" id="PS50405">
    <property type="entry name" value="GST_CTER"/>
    <property type="match status" value="1"/>
</dbReference>
<evidence type="ECO:0000259" key="2">
    <source>
        <dbReference type="PROSITE" id="PS50404"/>
    </source>
</evidence>
<keyword evidence="4" id="KW-0808">Transferase</keyword>
<feature type="domain" description="GST C-terminal" evidence="3">
    <location>
        <begin position="86"/>
        <end position="212"/>
    </location>
</feature>
<dbReference type="InterPro" id="IPR040079">
    <property type="entry name" value="Glutathione_S-Trfase"/>
</dbReference>
<evidence type="ECO:0000259" key="3">
    <source>
        <dbReference type="PROSITE" id="PS50405"/>
    </source>
</evidence>
<dbReference type="InterPro" id="IPR010987">
    <property type="entry name" value="Glutathione-S-Trfase_C-like"/>
</dbReference>
<dbReference type="Pfam" id="PF00043">
    <property type="entry name" value="GST_C"/>
    <property type="match status" value="1"/>
</dbReference>
<dbReference type="Proteomes" id="UP000285092">
    <property type="component" value="Unassembled WGS sequence"/>
</dbReference>
<dbReference type="SFLD" id="SFLDG00358">
    <property type="entry name" value="Main_(cytGST)"/>
    <property type="match status" value="1"/>
</dbReference>
<dbReference type="RefSeq" id="WP_119512072.1">
    <property type="nucleotide sequence ID" value="NZ_QXFK01000014.1"/>
</dbReference>
<dbReference type="InterPro" id="IPR004046">
    <property type="entry name" value="GST_C"/>
</dbReference>
<dbReference type="Gene3D" id="3.40.30.10">
    <property type="entry name" value="Glutaredoxin"/>
    <property type="match status" value="1"/>
</dbReference>
<dbReference type="InterPro" id="IPR036282">
    <property type="entry name" value="Glutathione-S-Trfase_C_sf"/>
</dbReference>
<dbReference type="Gene3D" id="1.20.1050.10">
    <property type="match status" value="1"/>
</dbReference>
<accession>A0A418NIX1</accession>
<dbReference type="InterPro" id="IPR036249">
    <property type="entry name" value="Thioredoxin-like_sf"/>
</dbReference>
<dbReference type="SFLD" id="SFLDG01150">
    <property type="entry name" value="Main.1:_Beta-like"/>
    <property type="match status" value="1"/>
</dbReference>
<organism evidence="4 5">
    <name type="scientific">Pelagerythrobacter aerophilus</name>
    <dbReference type="NCBI Taxonomy" id="2306995"/>
    <lineage>
        <taxon>Bacteria</taxon>
        <taxon>Pseudomonadati</taxon>
        <taxon>Pseudomonadota</taxon>
        <taxon>Alphaproteobacteria</taxon>
        <taxon>Sphingomonadales</taxon>
        <taxon>Erythrobacteraceae</taxon>
        <taxon>Pelagerythrobacter</taxon>
    </lineage>
</organism>
<dbReference type="PANTHER" id="PTHR44051">
    <property type="entry name" value="GLUTATHIONE S-TRANSFERASE-RELATED"/>
    <property type="match status" value="1"/>
</dbReference>
<proteinExistence type="inferred from homology"/>
<evidence type="ECO:0000313" key="4">
    <source>
        <dbReference type="EMBL" id="RIV79240.1"/>
    </source>
</evidence>
<gene>
    <name evidence="4" type="ORF">D2V04_04345</name>
</gene>
<sequence>MAEYTFYTHPMSRGQIVRWALHEANAQYEQVLVDWQNRPERFLEANPMGKVPTIVHHHGEHDHVVTEAAAICHYLAEMSAPDLLPREHEKADYFRWLLFAAGPLEQAVLAKVMGWSVPQDRESTAGFGNYERTIDTLDAWLAERQFVCGDRFTMADVYVGSAVDWGLQFGTIPERDAFKAYAAGCSGRAAYQAGKAIDGQLIAEIQARENQA</sequence>
<dbReference type="GO" id="GO:0016740">
    <property type="term" value="F:transferase activity"/>
    <property type="evidence" value="ECO:0007669"/>
    <property type="project" value="UniProtKB-KW"/>
</dbReference>
<reference evidence="4 5" key="1">
    <citation type="submission" date="2018-08" db="EMBL/GenBank/DDBJ databases">
        <title>Altererythrobacter sp.Ery1 and Ery12, the genome sequencing of novel strains in genus Alterythrobacter.</title>
        <authorList>
            <person name="Cheng H."/>
            <person name="Wu Y.-H."/>
            <person name="Fang C."/>
            <person name="Xu X.-W."/>
        </authorList>
    </citation>
    <scope>NUCLEOTIDE SEQUENCE [LARGE SCALE GENOMIC DNA]</scope>
    <source>
        <strain evidence="4 5">Ery1</strain>
    </source>
</reference>
<dbReference type="PROSITE" id="PS50404">
    <property type="entry name" value="GST_NTER"/>
    <property type="match status" value="1"/>
</dbReference>
<keyword evidence="5" id="KW-1185">Reference proteome</keyword>
<dbReference type="AlphaFoldDB" id="A0A418NIX1"/>
<evidence type="ECO:0000313" key="5">
    <source>
        <dbReference type="Proteomes" id="UP000285092"/>
    </source>
</evidence>